<dbReference type="EMBL" id="CAACVI010000001">
    <property type="protein sequence ID" value="VEN72587.1"/>
    <property type="molecule type" value="Genomic_DNA"/>
</dbReference>
<gene>
    <name evidence="4" type="primary">yaeJ</name>
    <name evidence="4" type="ORF">EPICR_10086</name>
</gene>
<feature type="domain" description="Prokaryotic-type class I peptide chain release factors" evidence="3">
    <location>
        <begin position="21"/>
        <end position="37"/>
    </location>
</feature>
<dbReference type="PROSITE" id="PS00745">
    <property type="entry name" value="RF_PROK_I"/>
    <property type="match status" value="1"/>
</dbReference>
<dbReference type="InterPro" id="IPR000352">
    <property type="entry name" value="Pep_chain_release_fac_I"/>
</dbReference>
<dbReference type="PANTHER" id="PTHR47814">
    <property type="entry name" value="PEPTIDYL-TRNA HYDROLASE ARFB"/>
    <property type="match status" value="1"/>
</dbReference>
<dbReference type="Pfam" id="PF00472">
    <property type="entry name" value="RF-1"/>
    <property type="match status" value="1"/>
</dbReference>
<accession>A0A484HID7</accession>
<organism evidence="4">
    <name type="scientific">uncultured Desulfobacteraceae bacterium</name>
    <dbReference type="NCBI Taxonomy" id="218296"/>
    <lineage>
        <taxon>Bacteria</taxon>
        <taxon>Pseudomonadati</taxon>
        <taxon>Thermodesulfobacteriota</taxon>
        <taxon>Desulfobacteria</taxon>
        <taxon>Desulfobacterales</taxon>
        <taxon>Desulfobacteraceae</taxon>
        <taxon>environmental samples</taxon>
    </lineage>
</organism>
<evidence type="ECO:0000256" key="2">
    <source>
        <dbReference type="SAM" id="MobiDB-lite"/>
    </source>
</evidence>
<proteinExistence type="inferred from homology"/>
<dbReference type="GO" id="GO:0004045">
    <property type="term" value="F:peptidyl-tRNA hydrolase activity"/>
    <property type="evidence" value="ECO:0007669"/>
    <property type="project" value="TreeGrafter"/>
</dbReference>
<dbReference type="GO" id="GO:0043022">
    <property type="term" value="F:ribosome binding"/>
    <property type="evidence" value="ECO:0007669"/>
    <property type="project" value="TreeGrafter"/>
</dbReference>
<dbReference type="Gene3D" id="3.30.160.20">
    <property type="match status" value="1"/>
</dbReference>
<feature type="region of interest" description="Disordered" evidence="2">
    <location>
        <begin position="99"/>
        <end position="141"/>
    </location>
</feature>
<dbReference type="GO" id="GO:0072344">
    <property type="term" value="P:rescue of stalled ribosome"/>
    <property type="evidence" value="ECO:0007669"/>
    <property type="project" value="TreeGrafter"/>
</dbReference>
<name>A0A484HID7_9BACT</name>
<feature type="compositionally biased region" description="Basic residues" evidence="2">
    <location>
        <begin position="99"/>
        <end position="109"/>
    </location>
</feature>
<protein>
    <recommendedName>
        <fullName evidence="3">Prokaryotic-type class I peptide chain release factors domain-containing protein</fullName>
    </recommendedName>
</protein>
<dbReference type="InterPro" id="IPR045853">
    <property type="entry name" value="Pep_chain_release_fac_I_sf"/>
</dbReference>
<evidence type="ECO:0000259" key="3">
    <source>
        <dbReference type="PROSITE" id="PS00745"/>
    </source>
</evidence>
<reference evidence="4" key="1">
    <citation type="submission" date="2019-01" db="EMBL/GenBank/DDBJ databases">
        <authorList>
            <consortium name="Genoscope - CEA"/>
            <person name="William W."/>
        </authorList>
    </citation>
    <scope>NUCLEOTIDE SEQUENCE</scope>
    <source>
        <strain evidence="4">CR-1</strain>
    </source>
</reference>
<dbReference type="GO" id="GO:0003747">
    <property type="term" value="F:translation release factor activity"/>
    <property type="evidence" value="ECO:0007669"/>
    <property type="project" value="InterPro"/>
</dbReference>
<evidence type="ECO:0000256" key="1">
    <source>
        <dbReference type="ARBA" id="ARBA00010835"/>
    </source>
</evidence>
<dbReference type="AlphaFoldDB" id="A0A484HID7"/>
<comment type="similarity">
    <text evidence="1">Belongs to the prokaryotic/mitochondrial release factor family.</text>
</comment>
<evidence type="ECO:0000313" key="4">
    <source>
        <dbReference type="EMBL" id="VEN72587.1"/>
    </source>
</evidence>
<dbReference type="PANTHER" id="PTHR47814:SF1">
    <property type="entry name" value="PEPTIDYL-TRNA HYDROLASE ARFB"/>
    <property type="match status" value="1"/>
</dbReference>
<dbReference type="NCBIfam" id="NF006718">
    <property type="entry name" value="PRK09256.1"/>
    <property type="match status" value="1"/>
</dbReference>
<sequence length="141" mass="16084">MIEIAPGIFLNEKELIFSFVRASGPGGQNVNKVSTAVQLRFDAGRSPGLPGPVQDRLARLAGSRMSKDRVIVIDARRFRSRERNREDAIERLSRLIRKAAQKPRRRVKSKPPNASRVRRLEDKRRNSAQKRLRRRVSSSDA</sequence>
<dbReference type="SUPFAM" id="SSF75620">
    <property type="entry name" value="Release factor"/>
    <property type="match status" value="1"/>
</dbReference>
<feature type="compositionally biased region" description="Basic residues" evidence="2">
    <location>
        <begin position="126"/>
        <end position="141"/>
    </location>
</feature>